<dbReference type="KEGG" id="pej:FYC62_13400"/>
<reference evidence="1 2" key="1">
    <citation type="submission" date="2019-08" db="EMBL/GenBank/DDBJ databases">
        <title>Pedobacter sp. nov., isolated from Han river, South Korea.</title>
        <authorList>
            <person name="Lee D.-H."/>
            <person name="Kim Y.-S."/>
            <person name="Hwang E.-M."/>
            <person name="Le Tran T.C."/>
            <person name="Cha C.-J."/>
        </authorList>
    </citation>
    <scope>NUCLEOTIDE SEQUENCE [LARGE SCALE GENOMIC DNA]</scope>
    <source>
        <strain evidence="1 2">CJ43</strain>
    </source>
</reference>
<name>A0A5C0VK97_9SPHI</name>
<proteinExistence type="predicted"/>
<dbReference type="EMBL" id="CP043329">
    <property type="protein sequence ID" value="QEK52539.1"/>
    <property type="molecule type" value="Genomic_DNA"/>
</dbReference>
<dbReference type="RefSeq" id="WP_149075299.1">
    <property type="nucleotide sequence ID" value="NZ_CP043329.1"/>
</dbReference>
<accession>A0A5C0VK97</accession>
<gene>
    <name evidence="1" type="ORF">FYC62_13400</name>
</gene>
<sequence>MTFLNRKILFANSYWLKMLIAMKLMTILVFAGIMQLHAAVYSQSFNLNEIDITVKQMFQKIEKESKYSIFFRQDQVNLNKK</sequence>
<dbReference type="AlphaFoldDB" id="A0A5C0VK97"/>
<keyword evidence="2" id="KW-1185">Reference proteome</keyword>
<dbReference type="Proteomes" id="UP000323653">
    <property type="component" value="Chromosome"/>
</dbReference>
<protein>
    <submittedName>
        <fullName evidence="1">Uncharacterized protein</fullName>
    </submittedName>
</protein>
<evidence type="ECO:0000313" key="1">
    <source>
        <dbReference type="EMBL" id="QEK52539.1"/>
    </source>
</evidence>
<evidence type="ECO:0000313" key="2">
    <source>
        <dbReference type="Proteomes" id="UP000323653"/>
    </source>
</evidence>
<organism evidence="1 2">
    <name type="scientific">Pedobacter aquae</name>
    <dbReference type="NCBI Taxonomy" id="2605747"/>
    <lineage>
        <taxon>Bacteria</taxon>
        <taxon>Pseudomonadati</taxon>
        <taxon>Bacteroidota</taxon>
        <taxon>Sphingobacteriia</taxon>
        <taxon>Sphingobacteriales</taxon>
        <taxon>Sphingobacteriaceae</taxon>
        <taxon>Pedobacter</taxon>
    </lineage>
</organism>